<sequence length="640" mass="67936">MDGLEKIRKGLYAREQEPNENENTQHSPLFHSEKIESKSSWEREPLSPETPTVELRNAMSLAKKLFIGSAIFFACAVAFAGFVMFRGGNVVSSEKVFVQFAGPLSVAGGEPFNFEVSVRNDNSSQIEAADLLLEFPEGTRRANNPLAEMRRFREALGEIAPGESLSKKHEAILFGEEGEHLVISATLEYRVRGSNALLKKTSRYEVALGTAPLSISITGMRETANKSEFSLELEVKSNSTTALRDIIVEADYPFGFAFKNSSPRPTSGERAWALGDLSAGGTRRITLSGIVSGAEGDERVFRFRAGPAQSGSGSNIGTALVSASHAVLLRRPFLAISLIVNGEEGTEFITEKGKTVRVGVAWENNLPTRATDAQITVRLDGALYDPASVVPDGGSYYRAQDGTIVWDRSADGSLATMEPGARGQKQFSVNVRGPGTGVYALKNPSFGISASISARGPAGASEAGGAIETKTRAEVKLLADLSLSARLARWSGTFTNRGPIPPKVGEETTYTVVWSLSNAFNELSDARVSATLPSYVRFVGAVSPAGERVSYDAISGVVMWEAGEVKAGVGIGGIPREVAFQVALVPASSQAGSIPTLVGEASAEGNDRFTGRSVSSATRPALSTAFSDASFVSGQDVVGK</sequence>
<evidence type="ECO:0000313" key="3">
    <source>
        <dbReference type="EMBL" id="OHA34587.1"/>
    </source>
</evidence>
<feature type="compositionally biased region" description="Basic and acidic residues" evidence="1">
    <location>
        <begin position="1"/>
        <end position="17"/>
    </location>
</feature>
<protein>
    <recommendedName>
        <fullName evidence="5">DUF11 domain-containing protein</fullName>
    </recommendedName>
</protein>
<proteinExistence type="predicted"/>
<feature type="compositionally biased region" description="Basic and acidic residues" evidence="1">
    <location>
        <begin position="31"/>
        <end position="46"/>
    </location>
</feature>
<evidence type="ECO:0000256" key="2">
    <source>
        <dbReference type="SAM" id="Phobius"/>
    </source>
</evidence>
<keyword evidence="2" id="KW-0812">Transmembrane</keyword>
<feature type="transmembrane region" description="Helical" evidence="2">
    <location>
        <begin position="65"/>
        <end position="85"/>
    </location>
</feature>
<reference evidence="3 4" key="1">
    <citation type="journal article" date="2016" name="Nat. Commun.">
        <title>Thousands of microbial genomes shed light on interconnected biogeochemical processes in an aquifer system.</title>
        <authorList>
            <person name="Anantharaman K."/>
            <person name="Brown C.T."/>
            <person name="Hug L.A."/>
            <person name="Sharon I."/>
            <person name="Castelle C.J."/>
            <person name="Probst A.J."/>
            <person name="Thomas B.C."/>
            <person name="Singh A."/>
            <person name="Wilkins M.J."/>
            <person name="Karaoz U."/>
            <person name="Brodie E.L."/>
            <person name="Williams K.H."/>
            <person name="Hubbard S.S."/>
            <person name="Banfield J.F."/>
        </authorList>
    </citation>
    <scope>NUCLEOTIDE SEQUENCE [LARGE SCALE GENOMIC DNA]</scope>
</reference>
<gene>
    <name evidence="3" type="ORF">A2938_03500</name>
</gene>
<dbReference type="Proteomes" id="UP000177797">
    <property type="component" value="Unassembled WGS sequence"/>
</dbReference>
<comment type="caution">
    <text evidence="3">The sequence shown here is derived from an EMBL/GenBank/DDBJ whole genome shotgun (WGS) entry which is preliminary data.</text>
</comment>
<evidence type="ECO:0008006" key="5">
    <source>
        <dbReference type="Google" id="ProtNLM"/>
    </source>
</evidence>
<dbReference type="AlphaFoldDB" id="A0A1G2NES8"/>
<keyword evidence="2" id="KW-1133">Transmembrane helix</keyword>
<keyword evidence="2" id="KW-0472">Membrane</keyword>
<accession>A0A1G2NES8</accession>
<feature type="region of interest" description="Disordered" evidence="1">
    <location>
        <begin position="1"/>
        <end position="50"/>
    </location>
</feature>
<evidence type="ECO:0000313" key="4">
    <source>
        <dbReference type="Proteomes" id="UP000177797"/>
    </source>
</evidence>
<organism evidence="3 4">
    <name type="scientific">Candidatus Taylorbacteria bacterium RIFCSPLOWO2_01_FULL_48_100</name>
    <dbReference type="NCBI Taxonomy" id="1802322"/>
    <lineage>
        <taxon>Bacteria</taxon>
        <taxon>Candidatus Tayloriibacteriota</taxon>
    </lineage>
</organism>
<dbReference type="EMBL" id="MHSA01000011">
    <property type="protein sequence ID" value="OHA34587.1"/>
    <property type="molecule type" value="Genomic_DNA"/>
</dbReference>
<name>A0A1G2NES8_9BACT</name>
<evidence type="ECO:0000256" key="1">
    <source>
        <dbReference type="SAM" id="MobiDB-lite"/>
    </source>
</evidence>